<dbReference type="EMBL" id="UINC01184040">
    <property type="protein sequence ID" value="SVD95071.1"/>
    <property type="molecule type" value="Genomic_DNA"/>
</dbReference>
<organism evidence="5">
    <name type="scientific">marine metagenome</name>
    <dbReference type="NCBI Taxonomy" id="408172"/>
    <lineage>
        <taxon>unclassified sequences</taxon>
        <taxon>metagenomes</taxon>
        <taxon>ecological metagenomes</taxon>
    </lineage>
</organism>
<name>A0A382ZHX3_9ZZZZ</name>
<dbReference type="InterPro" id="IPR013320">
    <property type="entry name" value="ConA-like_dom_sf"/>
</dbReference>
<dbReference type="SUPFAM" id="SSF49899">
    <property type="entry name" value="Concanavalin A-like lectins/glucanases"/>
    <property type="match status" value="1"/>
</dbReference>
<evidence type="ECO:0000256" key="3">
    <source>
        <dbReference type="SAM" id="MobiDB-lite"/>
    </source>
</evidence>
<keyword evidence="2" id="KW-1015">Disulfide bond</keyword>
<feature type="domain" description="LamG-like jellyroll fold" evidence="4">
    <location>
        <begin position="40"/>
        <end position="187"/>
    </location>
</feature>
<feature type="compositionally biased region" description="Low complexity" evidence="3">
    <location>
        <begin position="220"/>
        <end position="233"/>
    </location>
</feature>
<dbReference type="Gene3D" id="2.60.120.200">
    <property type="match status" value="1"/>
</dbReference>
<keyword evidence="1" id="KW-0732">Signal</keyword>
<gene>
    <name evidence="5" type="ORF">METZ01_LOCUS447925</name>
</gene>
<evidence type="ECO:0000259" key="4">
    <source>
        <dbReference type="SMART" id="SM00560"/>
    </source>
</evidence>
<dbReference type="AlphaFoldDB" id="A0A382ZHX3"/>
<evidence type="ECO:0000313" key="5">
    <source>
        <dbReference type="EMBL" id="SVD95071.1"/>
    </source>
</evidence>
<evidence type="ECO:0000256" key="2">
    <source>
        <dbReference type="ARBA" id="ARBA00023157"/>
    </source>
</evidence>
<reference evidence="5" key="1">
    <citation type="submission" date="2018-05" db="EMBL/GenBank/DDBJ databases">
        <authorList>
            <person name="Lanie J.A."/>
            <person name="Ng W.-L."/>
            <person name="Kazmierczak K.M."/>
            <person name="Andrzejewski T.M."/>
            <person name="Davidsen T.M."/>
            <person name="Wayne K.J."/>
            <person name="Tettelin H."/>
            <person name="Glass J.I."/>
            <person name="Rusch D."/>
            <person name="Podicherti R."/>
            <person name="Tsui H.-C.T."/>
            <person name="Winkler M.E."/>
        </authorList>
    </citation>
    <scope>NUCLEOTIDE SEQUENCE</scope>
</reference>
<evidence type="ECO:0000256" key="1">
    <source>
        <dbReference type="ARBA" id="ARBA00022729"/>
    </source>
</evidence>
<dbReference type="Pfam" id="PF13385">
    <property type="entry name" value="Laminin_G_3"/>
    <property type="match status" value="1"/>
</dbReference>
<accession>A0A382ZHX3</accession>
<protein>
    <recommendedName>
        <fullName evidence="4">LamG-like jellyroll fold domain-containing protein</fullName>
    </recommendedName>
</protein>
<proteinExistence type="predicted"/>
<dbReference type="InterPro" id="IPR006558">
    <property type="entry name" value="LamG-like"/>
</dbReference>
<dbReference type="SMART" id="SM00560">
    <property type="entry name" value="LamGL"/>
    <property type="match status" value="1"/>
</dbReference>
<feature type="non-terminal residue" evidence="5">
    <location>
        <position position="1"/>
    </location>
</feature>
<sequence length="239" mass="25654">GGRSRAMKLTIGDPANYALSFDGDDDHVTLIDAAAFTFNGQITFSAWVIRDIANAGHVIVSKWDETSGSEKREWAFLMEANRGPKLSIYKESDDSNLTKDVDSSPSTGVWHHLAATYDGNSVIKLYVDGVEQSGTTQTSSGSAPYQIENQTTIAVIGARTESDGNPGSFMNGMIDEVTLWNTALSTAQVQSLYIQGRDFDTNSIASGNVVGYWKLENNANDSSGNSRNGTNNGATYSGI</sequence>
<feature type="region of interest" description="Disordered" evidence="3">
    <location>
        <begin position="217"/>
        <end position="239"/>
    </location>
</feature>